<dbReference type="EMBL" id="MOBJ01000009">
    <property type="protein sequence ID" value="RON08464.1"/>
    <property type="molecule type" value="Genomic_DNA"/>
</dbReference>
<feature type="compositionally biased region" description="Gly residues" evidence="1">
    <location>
        <begin position="227"/>
        <end position="236"/>
    </location>
</feature>
<dbReference type="RefSeq" id="WP_123425700.1">
    <property type="nucleotide sequence ID" value="NZ_MOBJ01000009.1"/>
</dbReference>
<organism evidence="2 3">
    <name type="scientific">Pseudomonas brassicacearum</name>
    <dbReference type="NCBI Taxonomy" id="930166"/>
    <lineage>
        <taxon>Bacteria</taxon>
        <taxon>Pseudomonadati</taxon>
        <taxon>Pseudomonadota</taxon>
        <taxon>Gammaproteobacteria</taxon>
        <taxon>Pseudomonadales</taxon>
        <taxon>Pseudomonadaceae</taxon>
        <taxon>Pseudomonas</taxon>
    </lineage>
</organism>
<proteinExistence type="predicted"/>
<evidence type="ECO:0000313" key="3">
    <source>
        <dbReference type="Proteomes" id="UP000286071"/>
    </source>
</evidence>
<sequence>MNIKFKHEKSVENLFKDSFEQAARNKDYIYTSASLDSQDRLVGADYLFTDHTQYAIIEFKYREGDLPSEVKKKKRLELCNALYQQKNIRPLHDKCHFAAWSDASNKITIETNIYFNEVCNESFWGDAFKHVAFPDKTTRKEQNDFIDSFIDGEEGGSFADFNQYMKWLLNLGDQTNTNGYLELLISNPLDRRATGLAFTSIENMQKWVVNNKKTPSMNNSKNNKRGGPSGSGGKFS</sequence>
<feature type="compositionally biased region" description="Polar residues" evidence="1">
    <location>
        <begin position="211"/>
        <end position="221"/>
    </location>
</feature>
<gene>
    <name evidence="2" type="ORF">BK659_13785</name>
</gene>
<name>A0A423H5H3_9PSED</name>
<reference evidence="2 3" key="1">
    <citation type="submission" date="2016-10" db="EMBL/GenBank/DDBJ databases">
        <title>Comparative genome analysis of multiple Pseudomonas spp. focuses on biocontrol and plant growth promoting traits.</title>
        <authorList>
            <person name="Tao X.-Y."/>
            <person name="Taylor C.G."/>
        </authorList>
    </citation>
    <scope>NUCLEOTIDE SEQUENCE [LARGE SCALE GENOMIC DNA]</scope>
    <source>
        <strain evidence="2 3">48H11</strain>
    </source>
</reference>
<dbReference type="OrthoDB" id="7031246at2"/>
<protein>
    <submittedName>
        <fullName evidence="2">Uncharacterized protein</fullName>
    </submittedName>
</protein>
<accession>A0A423H5H3</accession>
<dbReference type="Proteomes" id="UP000286071">
    <property type="component" value="Unassembled WGS sequence"/>
</dbReference>
<comment type="caution">
    <text evidence="2">The sequence shown here is derived from an EMBL/GenBank/DDBJ whole genome shotgun (WGS) entry which is preliminary data.</text>
</comment>
<evidence type="ECO:0000313" key="2">
    <source>
        <dbReference type="EMBL" id="RON08464.1"/>
    </source>
</evidence>
<feature type="region of interest" description="Disordered" evidence="1">
    <location>
        <begin position="211"/>
        <end position="236"/>
    </location>
</feature>
<dbReference type="AlphaFoldDB" id="A0A423H5H3"/>
<evidence type="ECO:0000256" key="1">
    <source>
        <dbReference type="SAM" id="MobiDB-lite"/>
    </source>
</evidence>